<accession>A0A0D9QHK0</accession>
<dbReference type="PANTHER" id="PTHR10000:SF8">
    <property type="entry name" value="HAD SUPERFAMILY HYDROLASE-LIKE, TYPE 3"/>
    <property type="match status" value="1"/>
</dbReference>
<reference evidence="1 2" key="1">
    <citation type="submission" date="2014-03" db="EMBL/GenBank/DDBJ databases">
        <title>The Genome Sequence of Plasmodium fragile nilgiri.</title>
        <authorList>
            <consortium name="The Broad Institute Genomics Platform"/>
            <consortium name="The Broad Institute Genome Sequencing Center for Infectious Disease"/>
            <person name="Neafsey D."/>
            <person name="Duraisingh M."/>
            <person name="Young S.K."/>
            <person name="Zeng Q."/>
            <person name="Gargeya S."/>
            <person name="Abouelleil A."/>
            <person name="Alvarado L."/>
            <person name="Chapman S.B."/>
            <person name="Gainer-Dewar J."/>
            <person name="Goldberg J."/>
            <person name="Griggs A."/>
            <person name="Gujja S."/>
            <person name="Hansen M."/>
            <person name="Howarth C."/>
            <person name="Imamovic A."/>
            <person name="Larimer J."/>
            <person name="Pearson M."/>
            <person name="Poon T.W."/>
            <person name="Priest M."/>
            <person name="Roberts A."/>
            <person name="Saif S."/>
            <person name="Shea T."/>
            <person name="Sykes S."/>
            <person name="Wortman J."/>
            <person name="Nusbaum C."/>
            <person name="Birren B."/>
        </authorList>
    </citation>
    <scope>NUCLEOTIDE SEQUENCE [LARGE SCALE GENOMIC DNA]</scope>
    <source>
        <strain evidence="2">nilgiri</strain>
    </source>
</reference>
<dbReference type="InterPro" id="IPR000150">
    <property type="entry name" value="Cof"/>
</dbReference>
<dbReference type="AlphaFoldDB" id="A0A0D9QHK0"/>
<dbReference type="SFLD" id="SFLDS00003">
    <property type="entry name" value="Haloacid_Dehalogenase"/>
    <property type="match status" value="1"/>
</dbReference>
<evidence type="ECO:0000313" key="1">
    <source>
        <dbReference type="EMBL" id="KJP86560.1"/>
    </source>
</evidence>
<dbReference type="InterPro" id="IPR006379">
    <property type="entry name" value="HAD-SF_hydro_IIB"/>
</dbReference>
<keyword evidence="2" id="KW-1185">Reference proteome</keyword>
<dbReference type="Gene3D" id="3.30.1240.10">
    <property type="match status" value="1"/>
</dbReference>
<evidence type="ECO:0000313" key="2">
    <source>
        <dbReference type="Proteomes" id="UP000054561"/>
    </source>
</evidence>
<dbReference type="EMBL" id="KQ001690">
    <property type="protein sequence ID" value="KJP86560.1"/>
    <property type="molecule type" value="Genomic_DNA"/>
</dbReference>
<dbReference type="OrthoDB" id="27226at2759"/>
<dbReference type="GeneID" id="24269070"/>
<dbReference type="Pfam" id="PF08282">
    <property type="entry name" value="Hydrolase_3"/>
    <property type="match status" value="1"/>
</dbReference>
<dbReference type="RefSeq" id="XP_012336789.1">
    <property type="nucleotide sequence ID" value="XM_012481366.1"/>
</dbReference>
<dbReference type="NCBIfam" id="TIGR00099">
    <property type="entry name" value="Cof-subfamily"/>
    <property type="match status" value="1"/>
</dbReference>
<protein>
    <recommendedName>
        <fullName evidence="3">Cof-like hydrolase</fullName>
    </recommendedName>
</protein>
<dbReference type="SUPFAM" id="SSF56784">
    <property type="entry name" value="HAD-like"/>
    <property type="match status" value="1"/>
</dbReference>
<proteinExistence type="predicted"/>
<dbReference type="SFLD" id="SFLDG01140">
    <property type="entry name" value="C2.B:_Phosphomannomutase_and_P"/>
    <property type="match status" value="1"/>
</dbReference>
<dbReference type="GO" id="GO:0016791">
    <property type="term" value="F:phosphatase activity"/>
    <property type="evidence" value="ECO:0007669"/>
    <property type="project" value="TreeGrafter"/>
</dbReference>
<dbReference type="GO" id="GO:0000287">
    <property type="term" value="F:magnesium ion binding"/>
    <property type="evidence" value="ECO:0007669"/>
    <property type="project" value="TreeGrafter"/>
</dbReference>
<dbReference type="PROSITE" id="PS01229">
    <property type="entry name" value="COF_2"/>
    <property type="match status" value="1"/>
</dbReference>
<dbReference type="OMA" id="QVIFQAM"/>
<dbReference type="Gene3D" id="3.40.50.1000">
    <property type="entry name" value="HAD superfamily/HAD-like"/>
    <property type="match status" value="1"/>
</dbReference>
<dbReference type="PROSITE" id="PS01228">
    <property type="entry name" value="COF_1"/>
    <property type="match status" value="1"/>
</dbReference>
<dbReference type="Proteomes" id="UP000054561">
    <property type="component" value="Unassembled WGS sequence"/>
</dbReference>
<name>A0A0D9QHK0_PLAFR</name>
<dbReference type="PANTHER" id="PTHR10000">
    <property type="entry name" value="PHOSPHOSERINE PHOSPHATASE"/>
    <property type="match status" value="1"/>
</dbReference>
<gene>
    <name evidence="1" type="ORF">AK88_03756</name>
</gene>
<organism evidence="1 2">
    <name type="scientific">Plasmodium fragile</name>
    <dbReference type="NCBI Taxonomy" id="5857"/>
    <lineage>
        <taxon>Eukaryota</taxon>
        <taxon>Sar</taxon>
        <taxon>Alveolata</taxon>
        <taxon>Apicomplexa</taxon>
        <taxon>Aconoidasida</taxon>
        <taxon>Haemosporida</taxon>
        <taxon>Plasmodiidae</taxon>
        <taxon>Plasmodium</taxon>
        <taxon>Plasmodium (Plasmodium)</taxon>
    </lineage>
</organism>
<sequence length="294" mass="33041">MTAKMLDIVDQAGKSVSGENLKNDIKILFTDIDGTLLNSDNTLSPLNMQTLIKAKEKGIKIVLATGRPVFSVQGVIGEQLKKNDLKLFPGIYLNGCITYDENGKKIIDHVISDELKMDIHNFTKKKNFDQYCIWYTADQTFCFSINEEIKNYMNVESVSPKIINEETFKTLKVYKVLMCLNEQNMSSIFQSCKDLFAHKINVANTFMYYIELFHQKTNKFEGVKKICDNYNISLNNALVIGDGENDIEMLQGVPTSVAPSNASDKVKSCAKYIGPSNNDAVVSQALQRFCGVHP</sequence>
<dbReference type="GO" id="GO:0005829">
    <property type="term" value="C:cytosol"/>
    <property type="evidence" value="ECO:0007669"/>
    <property type="project" value="TreeGrafter"/>
</dbReference>
<evidence type="ECO:0008006" key="3">
    <source>
        <dbReference type="Google" id="ProtNLM"/>
    </source>
</evidence>
<dbReference type="VEuPathDB" id="PlasmoDB:AK88_03756"/>
<dbReference type="NCBIfam" id="TIGR01484">
    <property type="entry name" value="HAD-SF-IIB"/>
    <property type="match status" value="1"/>
</dbReference>
<dbReference type="InterPro" id="IPR023214">
    <property type="entry name" value="HAD_sf"/>
</dbReference>
<dbReference type="InterPro" id="IPR036412">
    <property type="entry name" value="HAD-like_sf"/>
</dbReference>